<evidence type="ECO:0000313" key="2">
    <source>
        <dbReference type="EMBL" id="KAF5185424.1"/>
    </source>
</evidence>
<feature type="region of interest" description="Disordered" evidence="1">
    <location>
        <begin position="90"/>
        <end position="151"/>
    </location>
</feature>
<keyword evidence="3" id="KW-1185">Reference proteome</keyword>
<sequence length="353" mass="39460">MVNSQSMECPPGFGGLVVVQNINEKQGKSGETSDNRTVADLGADGFEIVGRCQVTITTVVGEKAVDNIGRQGVQTQNTFEPLVSRKECWEKMDEGSKTGPSRVVESIEAESPLESVDRVESSSGSLVDRNRARSKSRERNKLKGKQTGPRYNGLMVPTLVLSKRNEWEAHGRSVIKNKLERAKEKEKNTPITERSMENENGMMEKQGRTQQKLTLREANSTGRNGNTITMIVRESSRSDVTPTVRFNEESGSEGVSTYGEDNLNWISNSNELVSGLANCKSEEDITIWWKHMVIPTARKMGLSFNLGEAMLHKFLKKLCLQHLGRIEGRELERGRVEETRKLSVLEGEDVVFR</sequence>
<proteinExistence type="predicted"/>
<protein>
    <submittedName>
        <fullName evidence="2">Uncharacterized protein</fullName>
    </submittedName>
</protein>
<name>A0A7J6VK03_THATH</name>
<evidence type="ECO:0000256" key="1">
    <source>
        <dbReference type="SAM" id="MobiDB-lite"/>
    </source>
</evidence>
<feature type="compositionally biased region" description="Basic and acidic residues" evidence="1">
    <location>
        <begin position="128"/>
        <end position="141"/>
    </location>
</feature>
<dbReference type="Proteomes" id="UP000554482">
    <property type="component" value="Unassembled WGS sequence"/>
</dbReference>
<evidence type="ECO:0000313" key="3">
    <source>
        <dbReference type="Proteomes" id="UP000554482"/>
    </source>
</evidence>
<comment type="caution">
    <text evidence="2">The sequence shown here is derived from an EMBL/GenBank/DDBJ whole genome shotgun (WGS) entry which is preliminary data.</text>
</comment>
<organism evidence="2 3">
    <name type="scientific">Thalictrum thalictroides</name>
    <name type="common">Rue-anemone</name>
    <name type="synonym">Anemone thalictroides</name>
    <dbReference type="NCBI Taxonomy" id="46969"/>
    <lineage>
        <taxon>Eukaryota</taxon>
        <taxon>Viridiplantae</taxon>
        <taxon>Streptophyta</taxon>
        <taxon>Embryophyta</taxon>
        <taxon>Tracheophyta</taxon>
        <taxon>Spermatophyta</taxon>
        <taxon>Magnoliopsida</taxon>
        <taxon>Ranunculales</taxon>
        <taxon>Ranunculaceae</taxon>
        <taxon>Thalictroideae</taxon>
        <taxon>Thalictrum</taxon>
    </lineage>
</organism>
<dbReference type="EMBL" id="JABWDY010030730">
    <property type="protein sequence ID" value="KAF5185424.1"/>
    <property type="molecule type" value="Genomic_DNA"/>
</dbReference>
<gene>
    <name evidence="2" type="ORF">FRX31_024989</name>
</gene>
<accession>A0A7J6VK03</accession>
<reference evidence="2 3" key="1">
    <citation type="submission" date="2020-06" db="EMBL/GenBank/DDBJ databases">
        <title>Transcriptomic and genomic resources for Thalictrum thalictroides and T. hernandezii: Facilitating candidate gene discovery in an emerging model plant lineage.</title>
        <authorList>
            <person name="Arias T."/>
            <person name="Riano-Pachon D.M."/>
            <person name="Di Stilio V.S."/>
        </authorList>
    </citation>
    <scope>NUCLEOTIDE SEQUENCE [LARGE SCALE GENOMIC DNA]</scope>
    <source>
        <strain evidence="3">cv. WT478/WT964</strain>
        <tissue evidence="2">Leaves</tissue>
    </source>
</reference>
<dbReference type="AlphaFoldDB" id="A0A7J6VK03"/>